<dbReference type="NCBIfam" id="TIGR01488">
    <property type="entry name" value="HAD-SF-IB"/>
    <property type="match status" value="1"/>
</dbReference>
<dbReference type="Pfam" id="PF12710">
    <property type="entry name" value="HAD"/>
    <property type="match status" value="1"/>
</dbReference>
<evidence type="ECO:0000313" key="2">
    <source>
        <dbReference type="EMBL" id="PSI00847.1"/>
    </source>
</evidence>
<dbReference type="Proteomes" id="UP000240206">
    <property type="component" value="Unassembled WGS sequence"/>
</dbReference>
<dbReference type="AlphaFoldDB" id="A0A2P7EC92"/>
<organism evidence="2 3">
    <name type="scientific">Synechococcus lacustris str. Tous</name>
    <dbReference type="NCBI Taxonomy" id="1910958"/>
    <lineage>
        <taxon>Bacteria</taxon>
        <taxon>Bacillati</taxon>
        <taxon>Cyanobacteriota</taxon>
        <taxon>Cyanophyceae</taxon>
        <taxon>Synechococcales</taxon>
        <taxon>Synechococcaceae</taxon>
        <taxon>Synechococcus</taxon>
    </lineage>
</organism>
<dbReference type="Gene3D" id="3.40.50.1000">
    <property type="entry name" value="HAD superfamily/HAD-like"/>
    <property type="match status" value="1"/>
</dbReference>
<evidence type="ECO:0000256" key="1">
    <source>
        <dbReference type="ARBA" id="ARBA00009184"/>
    </source>
</evidence>
<dbReference type="GO" id="GO:0036424">
    <property type="term" value="F:L-phosphoserine phosphatase activity"/>
    <property type="evidence" value="ECO:0007669"/>
    <property type="project" value="TreeGrafter"/>
</dbReference>
<dbReference type="GO" id="GO:0006564">
    <property type="term" value="P:L-serine biosynthetic process"/>
    <property type="evidence" value="ECO:0007669"/>
    <property type="project" value="TreeGrafter"/>
</dbReference>
<dbReference type="SUPFAM" id="SSF56784">
    <property type="entry name" value="HAD-like"/>
    <property type="match status" value="1"/>
</dbReference>
<comment type="similarity">
    <text evidence="1">Belongs to the HAD-like hydrolase superfamily. SerB family.</text>
</comment>
<name>A0A2P7EC92_9SYNE</name>
<comment type="caution">
    <text evidence="2">The sequence shown here is derived from an EMBL/GenBank/DDBJ whole genome shotgun (WGS) entry which is preliminary data.</text>
</comment>
<dbReference type="InterPro" id="IPR023214">
    <property type="entry name" value="HAD_sf"/>
</dbReference>
<dbReference type="GO" id="GO:0005737">
    <property type="term" value="C:cytoplasm"/>
    <property type="evidence" value="ECO:0007669"/>
    <property type="project" value="TreeGrafter"/>
</dbReference>
<accession>A0A2P7EC92</accession>
<reference evidence="3" key="1">
    <citation type="submission" date="2018-03" db="EMBL/GenBank/DDBJ databases">
        <title>Ecological and genomic features of two cosmopolitan and abundant freshwater picocyanobacteria.</title>
        <authorList>
            <person name="Cabello-Yeves P.J."/>
            <person name="Picazo A."/>
            <person name="Camacho A."/>
            <person name="Callieri C."/>
            <person name="Rosselli R."/>
            <person name="Roda-Garcia J."/>
            <person name="Coutinho F.H."/>
            <person name="Rodriguez-Valera F."/>
        </authorList>
    </citation>
    <scope>NUCLEOTIDE SEQUENCE [LARGE SCALE GENOMIC DNA]</scope>
    <source>
        <strain evidence="3">Tous</strain>
    </source>
</reference>
<dbReference type="RefSeq" id="WP_106500659.1">
    <property type="nucleotide sequence ID" value="NZ_PXVC01000069.1"/>
</dbReference>
<dbReference type="InterPro" id="IPR050582">
    <property type="entry name" value="HAD-like_SerB"/>
</dbReference>
<protein>
    <submittedName>
        <fullName evidence="2">2-hydroxy-3-keto-5-methylthiopentenyl-1-phosphate phosphatase</fullName>
    </submittedName>
</protein>
<dbReference type="PANTHER" id="PTHR43344">
    <property type="entry name" value="PHOSPHOSERINE PHOSPHATASE"/>
    <property type="match status" value="1"/>
</dbReference>
<dbReference type="EMBL" id="PXVC01000069">
    <property type="protein sequence ID" value="PSI00847.1"/>
    <property type="molecule type" value="Genomic_DNA"/>
</dbReference>
<sequence length="223" mass="24173">MAAAIATVFCDFDGTITTEDTFDAVAAAVAPEVWGPLKAQLFNFEINLRQSMELLAAALAPSDLEQMVSHMAQFEPRPGFLPFLAELESAGLPFVLVSAGLVPLVNKLMAPHRHRFKHLVAAEVSFNSLDGLQFHSEFFSSDELVAKAAVIARYGQGSSVVIGDSITDLGMAQVADLVFARAPLCHWLEQRQIAHHRWEDFDDVSAVLKAEGLLPRGEAAMPG</sequence>
<gene>
    <name evidence="2" type="ORF">C7K08_10970</name>
</gene>
<keyword evidence="3" id="KW-1185">Reference proteome</keyword>
<dbReference type="PANTHER" id="PTHR43344:SF21">
    <property type="entry name" value="POLYOL PHOSPHATE PHOSPHATASE PYP1"/>
    <property type="match status" value="1"/>
</dbReference>
<evidence type="ECO:0000313" key="3">
    <source>
        <dbReference type="Proteomes" id="UP000240206"/>
    </source>
</evidence>
<dbReference type="GO" id="GO:0000287">
    <property type="term" value="F:magnesium ion binding"/>
    <property type="evidence" value="ECO:0007669"/>
    <property type="project" value="TreeGrafter"/>
</dbReference>
<dbReference type="InterPro" id="IPR036412">
    <property type="entry name" value="HAD-like_sf"/>
</dbReference>
<dbReference type="Gene3D" id="3.90.1470.20">
    <property type="match status" value="1"/>
</dbReference>
<proteinExistence type="inferred from homology"/>